<dbReference type="GO" id="GO:0016279">
    <property type="term" value="F:protein-lysine N-methyltransferase activity"/>
    <property type="evidence" value="ECO:0007669"/>
    <property type="project" value="InterPro"/>
</dbReference>
<dbReference type="Proteomes" id="UP000192920">
    <property type="component" value="Unassembled WGS sequence"/>
</dbReference>
<dbReference type="InterPro" id="IPR026170">
    <property type="entry name" value="FAM173A/B"/>
</dbReference>
<dbReference type="Gene3D" id="3.40.50.150">
    <property type="entry name" value="Vaccinia Virus protein VP39"/>
    <property type="match status" value="1"/>
</dbReference>
<gene>
    <name evidence="5" type="ORF">SAMN02745746_01407</name>
</gene>
<accession>A0A1Y6BMI8</accession>
<dbReference type="PANTHER" id="PTHR13610:SF9">
    <property type="entry name" value="FI06469P"/>
    <property type="match status" value="1"/>
</dbReference>
<keyword evidence="4" id="KW-0812">Transmembrane</keyword>
<dbReference type="SUPFAM" id="SSF53335">
    <property type="entry name" value="S-adenosyl-L-methionine-dependent methyltransferases"/>
    <property type="match status" value="1"/>
</dbReference>
<evidence type="ECO:0000256" key="4">
    <source>
        <dbReference type="SAM" id="Phobius"/>
    </source>
</evidence>
<keyword evidence="2" id="KW-0808">Transferase</keyword>
<dbReference type="STRING" id="1123014.SAMN02745746_01407"/>
<keyword evidence="4" id="KW-1133">Transmembrane helix</keyword>
<evidence type="ECO:0000256" key="2">
    <source>
        <dbReference type="ARBA" id="ARBA00022679"/>
    </source>
</evidence>
<sequence>MLQLAAALGAWFLIAPALQPLAWSVLQGLLAAALAALLRLRRGSWLAHGLFAPAVVYSYQLALPAWAYLLALLLTFAIGRNAWLERVPFYRSSPRVVERLAEALPEQARLLEAGCGDARLALQLAERRPDLQIAALETAWAAWALAWLRWCLAGRPANVRIACRSFWLEPLSEYDAVYAFLSPQPMPRLWRKFVTEGQSGSLLLSNTFTVPGVEPERSLALGGPLQKQLLIWRHPHGTR</sequence>
<evidence type="ECO:0008006" key="7">
    <source>
        <dbReference type="Google" id="ProtNLM"/>
    </source>
</evidence>
<keyword evidence="4" id="KW-0472">Membrane</keyword>
<name>A0A1Y6BMI8_9NEIS</name>
<evidence type="ECO:0000313" key="6">
    <source>
        <dbReference type="Proteomes" id="UP000192920"/>
    </source>
</evidence>
<dbReference type="GO" id="GO:0032259">
    <property type="term" value="P:methylation"/>
    <property type="evidence" value="ECO:0007669"/>
    <property type="project" value="UniProtKB-KW"/>
</dbReference>
<proteinExistence type="predicted"/>
<evidence type="ECO:0000313" key="5">
    <source>
        <dbReference type="EMBL" id="SMF11460.1"/>
    </source>
</evidence>
<protein>
    <recommendedName>
        <fullName evidence="7">SAM-dependent methyltransferase</fullName>
    </recommendedName>
</protein>
<keyword evidence="1" id="KW-0489">Methyltransferase</keyword>
<dbReference type="InterPro" id="IPR029063">
    <property type="entry name" value="SAM-dependent_MTases_sf"/>
</dbReference>
<dbReference type="EMBL" id="FXAG01000005">
    <property type="protein sequence ID" value="SMF11460.1"/>
    <property type="molecule type" value="Genomic_DNA"/>
</dbReference>
<feature type="transmembrane region" description="Helical" evidence="4">
    <location>
        <begin position="57"/>
        <end position="78"/>
    </location>
</feature>
<reference evidence="6" key="1">
    <citation type="submission" date="2017-04" db="EMBL/GenBank/DDBJ databases">
        <authorList>
            <person name="Varghese N."/>
            <person name="Submissions S."/>
        </authorList>
    </citation>
    <scope>NUCLEOTIDE SEQUENCE [LARGE SCALE GENOMIC DNA]</scope>
    <source>
        <strain evidence="6">DSM 22618</strain>
    </source>
</reference>
<organism evidence="5 6">
    <name type="scientific">Pseudogulbenkiania subflava DSM 22618</name>
    <dbReference type="NCBI Taxonomy" id="1123014"/>
    <lineage>
        <taxon>Bacteria</taxon>
        <taxon>Pseudomonadati</taxon>
        <taxon>Pseudomonadota</taxon>
        <taxon>Betaproteobacteria</taxon>
        <taxon>Neisseriales</taxon>
        <taxon>Chromobacteriaceae</taxon>
        <taxon>Pseudogulbenkiania</taxon>
    </lineage>
</organism>
<keyword evidence="6" id="KW-1185">Reference proteome</keyword>
<keyword evidence="3" id="KW-0949">S-adenosyl-L-methionine</keyword>
<evidence type="ECO:0000256" key="3">
    <source>
        <dbReference type="ARBA" id="ARBA00022691"/>
    </source>
</evidence>
<evidence type="ECO:0000256" key="1">
    <source>
        <dbReference type="ARBA" id="ARBA00022603"/>
    </source>
</evidence>
<dbReference type="AlphaFoldDB" id="A0A1Y6BMI8"/>
<dbReference type="PANTHER" id="PTHR13610">
    <property type="entry name" value="METHYLTRANSFERASE DOMAIN-CONTAINING PROTEIN"/>
    <property type="match status" value="1"/>
</dbReference>